<reference evidence="4" key="1">
    <citation type="journal article" date="2019" name="Int. J. Syst. Evol. Microbiol.">
        <title>The Global Catalogue of Microorganisms (GCM) 10K type strain sequencing project: providing services to taxonomists for standard genome sequencing and annotation.</title>
        <authorList>
            <consortium name="The Broad Institute Genomics Platform"/>
            <consortium name="The Broad Institute Genome Sequencing Center for Infectious Disease"/>
            <person name="Wu L."/>
            <person name="Ma J."/>
        </authorList>
    </citation>
    <scope>NUCLEOTIDE SEQUENCE [LARGE SCALE GENOMIC DNA]</scope>
    <source>
        <strain evidence="4">CCM 8653</strain>
    </source>
</reference>
<dbReference type="RefSeq" id="WP_188523893.1">
    <property type="nucleotide sequence ID" value="NZ_BMDG01000007.1"/>
</dbReference>
<feature type="compositionally biased region" description="Low complexity" evidence="1">
    <location>
        <begin position="224"/>
        <end position="252"/>
    </location>
</feature>
<feature type="compositionally biased region" description="Acidic residues" evidence="1">
    <location>
        <begin position="282"/>
        <end position="294"/>
    </location>
</feature>
<feature type="compositionally biased region" description="Low complexity" evidence="1">
    <location>
        <begin position="318"/>
        <end position="378"/>
    </location>
</feature>
<feature type="compositionally biased region" description="Basic and acidic residues" evidence="1">
    <location>
        <begin position="462"/>
        <end position="473"/>
    </location>
</feature>
<feature type="region of interest" description="Disordered" evidence="1">
    <location>
        <begin position="214"/>
        <end position="405"/>
    </location>
</feature>
<protein>
    <submittedName>
        <fullName evidence="3">Uncharacterized protein</fullName>
    </submittedName>
</protein>
<evidence type="ECO:0000256" key="2">
    <source>
        <dbReference type="SAM" id="Phobius"/>
    </source>
</evidence>
<accession>A0ABQ2B9H9</accession>
<feature type="compositionally biased region" description="Low complexity" evidence="1">
    <location>
        <begin position="420"/>
        <end position="430"/>
    </location>
</feature>
<evidence type="ECO:0000313" key="3">
    <source>
        <dbReference type="EMBL" id="GGI08908.1"/>
    </source>
</evidence>
<keyword evidence="2" id="KW-0812">Transmembrane</keyword>
<feature type="region of interest" description="Disordered" evidence="1">
    <location>
        <begin position="110"/>
        <end position="137"/>
    </location>
</feature>
<feature type="compositionally biased region" description="Basic and acidic residues" evidence="1">
    <location>
        <begin position="113"/>
        <end position="123"/>
    </location>
</feature>
<keyword evidence="4" id="KW-1185">Reference proteome</keyword>
<dbReference type="Proteomes" id="UP000632535">
    <property type="component" value="Unassembled WGS sequence"/>
</dbReference>
<feature type="compositionally biased region" description="Basic and acidic residues" evidence="1">
    <location>
        <begin position="385"/>
        <end position="399"/>
    </location>
</feature>
<feature type="region of interest" description="Disordered" evidence="1">
    <location>
        <begin position="418"/>
        <end position="473"/>
    </location>
</feature>
<proteinExistence type="predicted"/>
<sequence>MLQRILGGVLVLLGLVAVALGVASATVWRDSDTVVATAEPVGDGTMVVTDPGVLGLVSGDVTVSAKGPEGQPVTLVVGRDVDVLGWIGKDPYSRVTGLEDWDTLGVEAGAAEETPKGEKDAEKSAAAPSGADPAGNDMWVAQTSDDGSATLRWSDRPGRWTLLAAGVGKDAQAPTLELTWPRTVTTPYLWPAVGAGAVLVVLGGLLFVLGTRRARSRRDDAPRRGTGAASPTGTAAEGPDAAAGDDAAPAGTNPFVPVGATAWSPASDTPSDTPSDGSDGSSDLEADAASDEDGPSGSGTAEVPMAGRLLRRSRRRSAAPQEPDAAAVPDAAPAGWAAPGADAAADPATAWSPAVAPVPAEAPADAPAPSAPEARPATGATPHLSRRELRAQEEARRAAEQGGVTRMLRAITGSIPAVRPQAPDAPAAPAQDHDLSTPAGRAAAWRATWGFGQTPGGGSAGPDDHRPTDGENR</sequence>
<dbReference type="EMBL" id="BMDG01000007">
    <property type="protein sequence ID" value="GGI08908.1"/>
    <property type="molecule type" value="Genomic_DNA"/>
</dbReference>
<feature type="compositionally biased region" description="Low complexity" evidence="1">
    <location>
        <begin position="437"/>
        <end position="450"/>
    </location>
</feature>
<evidence type="ECO:0000313" key="4">
    <source>
        <dbReference type="Proteomes" id="UP000632535"/>
    </source>
</evidence>
<organism evidence="3 4">
    <name type="scientific">Isoptericola cucumis</name>
    <dbReference type="NCBI Taxonomy" id="1776856"/>
    <lineage>
        <taxon>Bacteria</taxon>
        <taxon>Bacillati</taxon>
        <taxon>Actinomycetota</taxon>
        <taxon>Actinomycetes</taxon>
        <taxon>Micrococcales</taxon>
        <taxon>Promicromonosporaceae</taxon>
        <taxon>Isoptericola</taxon>
    </lineage>
</organism>
<feature type="compositionally biased region" description="Low complexity" evidence="1">
    <location>
        <begin position="124"/>
        <end position="137"/>
    </location>
</feature>
<feature type="compositionally biased region" description="Low complexity" evidence="1">
    <location>
        <begin position="264"/>
        <end position="281"/>
    </location>
</feature>
<keyword evidence="2" id="KW-0472">Membrane</keyword>
<comment type="caution">
    <text evidence="3">The sequence shown here is derived from an EMBL/GenBank/DDBJ whole genome shotgun (WGS) entry which is preliminary data.</text>
</comment>
<gene>
    <name evidence="3" type="ORF">GCM10007368_23520</name>
</gene>
<keyword evidence="2" id="KW-1133">Transmembrane helix</keyword>
<name>A0ABQ2B9H9_9MICO</name>
<feature type="transmembrane region" description="Helical" evidence="2">
    <location>
        <begin position="188"/>
        <end position="209"/>
    </location>
</feature>
<evidence type="ECO:0000256" key="1">
    <source>
        <dbReference type="SAM" id="MobiDB-lite"/>
    </source>
</evidence>